<dbReference type="PRINTS" id="PR00069">
    <property type="entry name" value="ALDKETRDTASE"/>
</dbReference>
<evidence type="ECO:0000256" key="4">
    <source>
        <dbReference type="PIRSR" id="PIRSR000097-1"/>
    </source>
</evidence>
<dbReference type="CDD" id="cd19136">
    <property type="entry name" value="AKR_DrGR-like"/>
    <property type="match status" value="1"/>
</dbReference>
<dbReference type="PIRSF" id="PIRSF000097">
    <property type="entry name" value="AKR"/>
    <property type="match status" value="1"/>
</dbReference>
<keyword evidence="2" id="KW-0521">NADP</keyword>
<keyword evidence="9" id="KW-1185">Reference proteome</keyword>
<comment type="similarity">
    <text evidence="1">Belongs to the aldo/keto reductase family.</text>
</comment>
<keyword evidence="3" id="KW-0560">Oxidoreductase</keyword>
<dbReference type="PANTHER" id="PTHR43827">
    <property type="entry name" value="2,5-DIKETO-D-GLUCONIC ACID REDUCTASE"/>
    <property type="match status" value="1"/>
</dbReference>
<feature type="domain" description="NADP-dependent oxidoreductase" evidence="7">
    <location>
        <begin position="26"/>
        <end position="287"/>
    </location>
</feature>
<evidence type="ECO:0000259" key="7">
    <source>
        <dbReference type="Pfam" id="PF00248"/>
    </source>
</evidence>
<evidence type="ECO:0000256" key="2">
    <source>
        <dbReference type="ARBA" id="ARBA00022857"/>
    </source>
</evidence>
<dbReference type="STRING" id="6573.A0A210PSG2"/>
<dbReference type="PANTHER" id="PTHR43827:SF3">
    <property type="entry name" value="NADP-DEPENDENT OXIDOREDUCTASE DOMAIN-CONTAINING PROTEIN"/>
    <property type="match status" value="1"/>
</dbReference>
<reference evidence="8 9" key="1">
    <citation type="journal article" date="2017" name="Nat. Ecol. Evol.">
        <title>Scallop genome provides insights into evolution of bilaterian karyotype and development.</title>
        <authorList>
            <person name="Wang S."/>
            <person name="Zhang J."/>
            <person name="Jiao W."/>
            <person name="Li J."/>
            <person name="Xun X."/>
            <person name="Sun Y."/>
            <person name="Guo X."/>
            <person name="Huan P."/>
            <person name="Dong B."/>
            <person name="Zhang L."/>
            <person name="Hu X."/>
            <person name="Sun X."/>
            <person name="Wang J."/>
            <person name="Zhao C."/>
            <person name="Wang Y."/>
            <person name="Wang D."/>
            <person name="Huang X."/>
            <person name="Wang R."/>
            <person name="Lv J."/>
            <person name="Li Y."/>
            <person name="Zhang Z."/>
            <person name="Liu B."/>
            <person name="Lu W."/>
            <person name="Hui Y."/>
            <person name="Liang J."/>
            <person name="Zhou Z."/>
            <person name="Hou R."/>
            <person name="Li X."/>
            <person name="Liu Y."/>
            <person name="Li H."/>
            <person name="Ning X."/>
            <person name="Lin Y."/>
            <person name="Zhao L."/>
            <person name="Xing Q."/>
            <person name="Dou J."/>
            <person name="Li Y."/>
            <person name="Mao J."/>
            <person name="Guo H."/>
            <person name="Dou H."/>
            <person name="Li T."/>
            <person name="Mu C."/>
            <person name="Jiang W."/>
            <person name="Fu Q."/>
            <person name="Fu X."/>
            <person name="Miao Y."/>
            <person name="Liu J."/>
            <person name="Yu Q."/>
            <person name="Li R."/>
            <person name="Liao H."/>
            <person name="Li X."/>
            <person name="Kong Y."/>
            <person name="Jiang Z."/>
            <person name="Chourrout D."/>
            <person name="Li R."/>
            <person name="Bao Z."/>
        </authorList>
    </citation>
    <scope>NUCLEOTIDE SEQUENCE [LARGE SCALE GENOMIC DNA]</scope>
    <source>
        <strain evidence="8 9">PY_sf001</strain>
    </source>
</reference>
<sequence length="300" mass="33794">MQTARRLQHLLTMSVTLNSGVVMPIIGFGTFKIKGKELVYKVLDSALAAGYRSIDTASVYKNEEDIGTSLKDLLPKHGLKRQDIFITSKLGPKDQGCDKCRKSCLQSLNNLQCDYLDLYLIHWPGTQGMQPGDTRHRELRMQSWTDMVTLQQEGKLKAIGVSNFLQHHIEDLIKTTQHIPAVLQMEYHPHLVQRGLVDYCRSKGIHFQAYSSLGTTTDNNTLLTDPVVCKMATQRGVSAARILLRWAVQQGVGAIPKSTNPDHIRDNFDIFSFSLSDQEMVSLDQLDDQSHLCWNPSQVL</sequence>
<feature type="site" description="Lowers pKa of active site Tyr" evidence="6">
    <location>
        <position position="89"/>
    </location>
</feature>
<dbReference type="InterPro" id="IPR020471">
    <property type="entry name" value="AKR"/>
</dbReference>
<evidence type="ECO:0000256" key="5">
    <source>
        <dbReference type="PIRSR" id="PIRSR000097-2"/>
    </source>
</evidence>
<comment type="caution">
    <text evidence="8">The sequence shown here is derived from an EMBL/GenBank/DDBJ whole genome shotgun (WGS) entry which is preliminary data.</text>
</comment>
<dbReference type="PROSITE" id="PS00798">
    <property type="entry name" value="ALDOKETO_REDUCTASE_1"/>
    <property type="match status" value="1"/>
</dbReference>
<evidence type="ECO:0000256" key="1">
    <source>
        <dbReference type="ARBA" id="ARBA00007905"/>
    </source>
</evidence>
<gene>
    <name evidence="8" type="ORF">KP79_PYT19830</name>
</gene>
<dbReference type="EMBL" id="NEDP02005525">
    <property type="protein sequence ID" value="OWF39430.1"/>
    <property type="molecule type" value="Genomic_DNA"/>
</dbReference>
<dbReference type="Proteomes" id="UP000242188">
    <property type="component" value="Unassembled WGS sequence"/>
</dbReference>
<dbReference type="InterPro" id="IPR018170">
    <property type="entry name" value="Aldo/ket_reductase_CS"/>
</dbReference>
<dbReference type="OrthoDB" id="416253at2759"/>
<dbReference type="Gene3D" id="3.20.20.100">
    <property type="entry name" value="NADP-dependent oxidoreductase domain"/>
    <property type="match status" value="1"/>
</dbReference>
<evidence type="ECO:0000313" key="9">
    <source>
        <dbReference type="Proteomes" id="UP000242188"/>
    </source>
</evidence>
<dbReference type="InterPro" id="IPR023210">
    <property type="entry name" value="NADP_OxRdtase_dom"/>
</dbReference>
<evidence type="ECO:0000256" key="3">
    <source>
        <dbReference type="ARBA" id="ARBA00023002"/>
    </source>
</evidence>
<dbReference type="AlphaFoldDB" id="A0A210PSG2"/>
<proteinExistence type="inferred from homology"/>
<name>A0A210PSG2_MIZYE</name>
<dbReference type="Pfam" id="PF00248">
    <property type="entry name" value="Aldo_ket_red"/>
    <property type="match status" value="1"/>
</dbReference>
<dbReference type="GO" id="GO:0016616">
    <property type="term" value="F:oxidoreductase activity, acting on the CH-OH group of donors, NAD or NADP as acceptor"/>
    <property type="evidence" value="ECO:0007669"/>
    <property type="project" value="UniProtKB-ARBA"/>
</dbReference>
<accession>A0A210PSG2</accession>
<dbReference type="FunFam" id="3.20.20.100:FF:000002">
    <property type="entry name" value="2,5-diketo-D-gluconic acid reductase A"/>
    <property type="match status" value="1"/>
</dbReference>
<protein>
    <submittedName>
        <fullName evidence="8">Alcohol dehydrogenase [NADP(+)] A</fullName>
    </submittedName>
</protein>
<feature type="active site" description="Proton donor" evidence="4">
    <location>
        <position position="60"/>
    </location>
</feature>
<organism evidence="8 9">
    <name type="scientific">Mizuhopecten yessoensis</name>
    <name type="common">Japanese scallop</name>
    <name type="synonym">Patinopecten yessoensis</name>
    <dbReference type="NCBI Taxonomy" id="6573"/>
    <lineage>
        <taxon>Eukaryota</taxon>
        <taxon>Metazoa</taxon>
        <taxon>Spiralia</taxon>
        <taxon>Lophotrochozoa</taxon>
        <taxon>Mollusca</taxon>
        <taxon>Bivalvia</taxon>
        <taxon>Autobranchia</taxon>
        <taxon>Pteriomorphia</taxon>
        <taxon>Pectinida</taxon>
        <taxon>Pectinoidea</taxon>
        <taxon>Pectinidae</taxon>
        <taxon>Mizuhopecten</taxon>
    </lineage>
</organism>
<feature type="binding site" evidence="5">
    <location>
        <position position="122"/>
    </location>
    <ligand>
        <name>substrate</name>
    </ligand>
</feature>
<evidence type="ECO:0000313" key="8">
    <source>
        <dbReference type="EMBL" id="OWF39430.1"/>
    </source>
</evidence>
<dbReference type="InterPro" id="IPR036812">
    <property type="entry name" value="NAD(P)_OxRdtase_dom_sf"/>
</dbReference>
<evidence type="ECO:0000256" key="6">
    <source>
        <dbReference type="PIRSR" id="PIRSR000097-3"/>
    </source>
</evidence>
<dbReference type="SUPFAM" id="SSF51430">
    <property type="entry name" value="NAD(P)-linked oxidoreductase"/>
    <property type="match status" value="1"/>
</dbReference>